<dbReference type="EMBL" id="JAQQXT010000010">
    <property type="protein sequence ID" value="MDC8773068.1"/>
    <property type="molecule type" value="Genomic_DNA"/>
</dbReference>
<evidence type="ECO:0000256" key="3">
    <source>
        <dbReference type="ARBA" id="ARBA00022692"/>
    </source>
</evidence>
<reference evidence="10 11" key="1">
    <citation type="submission" date="2022-10" db="EMBL/GenBank/DDBJ databases">
        <title>Paucibacter sp. hw1 Genome sequencing.</title>
        <authorList>
            <person name="Park S."/>
        </authorList>
    </citation>
    <scope>NUCLEOTIDE SEQUENCE [LARGE SCALE GENOMIC DNA]</scope>
    <source>
        <strain evidence="11">hw1</strain>
    </source>
</reference>
<dbReference type="PANTHER" id="PTHR36115">
    <property type="entry name" value="PROLINE-RICH ANTIGEN HOMOLOG-RELATED"/>
    <property type="match status" value="1"/>
</dbReference>
<accession>A0ABT5KGK4</accession>
<evidence type="ECO:0000256" key="2">
    <source>
        <dbReference type="ARBA" id="ARBA00022475"/>
    </source>
</evidence>
<feature type="transmembrane region" description="Helical" evidence="8">
    <location>
        <begin position="56"/>
        <end position="74"/>
    </location>
</feature>
<evidence type="ECO:0000259" key="9">
    <source>
        <dbReference type="Pfam" id="PF06271"/>
    </source>
</evidence>
<feature type="region of interest" description="Disordered" evidence="7">
    <location>
        <begin position="129"/>
        <end position="150"/>
    </location>
</feature>
<evidence type="ECO:0000313" key="10">
    <source>
        <dbReference type="EMBL" id="MDC8773068.1"/>
    </source>
</evidence>
<comment type="caution">
    <text evidence="10">The sequence shown here is derived from an EMBL/GenBank/DDBJ whole genome shotgun (WGS) entry which is preliminary data.</text>
</comment>
<feature type="coiled-coil region" evidence="6">
    <location>
        <begin position="156"/>
        <end position="183"/>
    </location>
</feature>
<evidence type="ECO:0000256" key="6">
    <source>
        <dbReference type="SAM" id="Coils"/>
    </source>
</evidence>
<evidence type="ECO:0000256" key="4">
    <source>
        <dbReference type="ARBA" id="ARBA00022989"/>
    </source>
</evidence>
<feature type="domain" description="RDD" evidence="9">
    <location>
        <begin position="200"/>
        <end position="279"/>
    </location>
</feature>
<organism evidence="10 11">
    <name type="scientific">Roseateles albus</name>
    <dbReference type="NCBI Taxonomy" id="2987525"/>
    <lineage>
        <taxon>Bacteria</taxon>
        <taxon>Pseudomonadati</taxon>
        <taxon>Pseudomonadota</taxon>
        <taxon>Betaproteobacteria</taxon>
        <taxon>Burkholderiales</taxon>
        <taxon>Sphaerotilaceae</taxon>
        <taxon>Roseateles</taxon>
    </lineage>
</organism>
<evidence type="ECO:0000256" key="1">
    <source>
        <dbReference type="ARBA" id="ARBA00004651"/>
    </source>
</evidence>
<feature type="transmembrane region" description="Helical" evidence="8">
    <location>
        <begin position="199"/>
        <end position="217"/>
    </location>
</feature>
<keyword evidence="4 8" id="KW-1133">Transmembrane helix</keyword>
<keyword evidence="3 8" id="KW-0812">Transmembrane</keyword>
<dbReference type="Proteomes" id="UP001221189">
    <property type="component" value="Unassembled WGS sequence"/>
</dbReference>
<dbReference type="RefSeq" id="WP_273601249.1">
    <property type="nucleotide sequence ID" value="NZ_JAQQXT010000010.1"/>
</dbReference>
<keyword evidence="6" id="KW-0175">Coiled coil</keyword>
<keyword evidence="5 8" id="KW-0472">Membrane</keyword>
<evidence type="ECO:0000256" key="7">
    <source>
        <dbReference type="SAM" id="MobiDB-lite"/>
    </source>
</evidence>
<dbReference type="InterPro" id="IPR010432">
    <property type="entry name" value="RDD"/>
</dbReference>
<comment type="subcellular location">
    <subcellularLocation>
        <location evidence="1">Cell membrane</location>
        <topology evidence="1">Multi-pass membrane protein</topology>
    </subcellularLocation>
</comment>
<proteinExistence type="predicted"/>
<evidence type="ECO:0000256" key="8">
    <source>
        <dbReference type="SAM" id="Phobius"/>
    </source>
</evidence>
<dbReference type="Pfam" id="PF06271">
    <property type="entry name" value="RDD"/>
    <property type="match status" value="1"/>
</dbReference>
<dbReference type="InterPro" id="IPR051791">
    <property type="entry name" value="Pra-immunoreactive"/>
</dbReference>
<keyword evidence="2" id="KW-1003">Cell membrane</keyword>
<sequence>MPATANAAPKFDPRAWVTPDDLNVAPALLGLPLAKPRQRLFAMAADMALLAMANKLGNFWLLLAAGLALWLWVRRHRPEVFGRSRWFGRKTAQQASPWAWALVAVFAVGGLVQAWQSAGQLEEPQDWTAHSLSAAASGPQDLDEAGPSAQHDAKQHAKLEALKKAQTERIERLEAQLERARAPAFYAVQDELNYWADKIGLSYFWAAVYFTLLPIVWPGQTPGKRIMGLQVIELTGKHLTPLILFKRFGGYAAGLATGGTGFVQLIWDSNRQAIQDKTAHTVVINARSSARLNELLP</sequence>
<dbReference type="PANTHER" id="PTHR36115:SF6">
    <property type="entry name" value="PROLINE-RICH ANTIGEN HOMOLOG"/>
    <property type="match status" value="1"/>
</dbReference>
<name>A0ABT5KGK4_9BURK</name>
<keyword evidence="11" id="KW-1185">Reference proteome</keyword>
<evidence type="ECO:0000313" key="11">
    <source>
        <dbReference type="Proteomes" id="UP001221189"/>
    </source>
</evidence>
<gene>
    <name evidence="10" type="ORF">PRZ03_15885</name>
</gene>
<evidence type="ECO:0000256" key="5">
    <source>
        <dbReference type="ARBA" id="ARBA00023136"/>
    </source>
</evidence>
<protein>
    <submittedName>
        <fullName evidence="10">RDD family protein</fullName>
    </submittedName>
</protein>